<keyword evidence="2" id="KW-1185">Reference proteome</keyword>
<accession>A0A1N7SVL2</accession>
<protein>
    <submittedName>
        <fullName evidence="1">Uncharacterized protein</fullName>
    </submittedName>
</protein>
<dbReference type="Proteomes" id="UP000195569">
    <property type="component" value="Unassembled WGS sequence"/>
</dbReference>
<organism evidence="1 2">
    <name type="scientific">Paraburkholderia piptadeniae</name>
    <dbReference type="NCBI Taxonomy" id="1701573"/>
    <lineage>
        <taxon>Bacteria</taxon>
        <taxon>Pseudomonadati</taxon>
        <taxon>Pseudomonadota</taxon>
        <taxon>Betaproteobacteria</taxon>
        <taxon>Burkholderiales</taxon>
        <taxon>Burkholderiaceae</taxon>
        <taxon>Paraburkholderia</taxon>
    </lineage>
</organism>
<dbReference type="AlphaFoldDB" id="A0A1N7SVL2"/>
<sequence>MAFAIQSAGMATYDGGLGPAAIGTPSLMRARFKDADWTRNEM</sequence>
<dbReference type="EMBL" id="CYGY02000123">
    <property type="protein sequence ID" value="SIT51512.1"/>
    <property type="molecule type" value="Genomic_DNA"/>
</dbReference>
<evidence type="ECO:0000313" key="2">
    <source>
        <dbReference type="Proteomes" id="UP000195569"/>
    </source>
</evidence>
<proteinExistence type="predicted"/>
<comment type="caution">
    <text evidence="1">The sequence shown here is derived from an EMBL/GenBank/DDBJ whole genome shotgun (WGS) entry which is preliminary data.</text>
</comment>
<name>A0A1N7SVL2_9BURK</name>
<gene>
    <name evidence="1" type="ORF">BN2476_1230044</name>
</gene>
<reference evidence="1" key="1">
    <citation type="submission" date="2016-12" db="EMBL/GenBank/DDBJ databases">
        <authorList>
            <person name="Moulin L."/>
        </authorList>
    </citation>
    <scope>NUCLEOTIDE SEQUENCE [LARGE SCALE GENOMIC DNA]</scope>
    <source>
        <strain evidence="1">STM 7183</strain>
    </source>
</reference>
<evidence type="ECO:0000313" key="1">
    <source>
        <dbReference type="EMBL" id="SIT51512.1"/>
    </source>
</evidence>